<dbReference type="EMBL" id="QPEX01000010">
    <property type="protein sequence ID" value="RCS54072.1"/>
    <property type="molecule type" value="Genomic_DNA"/>
</dbReference>
<proteinExistence type="predicted"/>
<protein>
    <submittedName>
        <fullName evidence="1">Uncharacterized protein</fullName>
    </submittedName>
</protein>
<comment type="caution">
    <text evidence="1">The sequence shown here is derived from an EMBL/GenBank/DDBJ whole genome shotgun (WGS) entry which is preliminary data.</text>
</comment>
<reference evidence="1 2" key="1">
    <citation type="submission" date="2018-07" db="EMBL/GenBank/DDBJ databases">
        <title>Comparative genomes isolates from brazilian mangrove.</title>
        <authorList>
            <person name="De Araujo J.E."/>
            <person name="Taketani R.G."/>
            <person name="Silva M.C.P."/>
            <person name="Lourenco M.V."/>
            <person name="Oliveira V.M."/>
            <person name="Andreote F.D."/>
        </authorList>
    </citation>
    <scope>NUCLEOTIDE SEQUENCE [LARGE SCALE GENOMIC DNA]</scope>
    <source>
        <strain evidence="1 2">HEX PRIS-MGV</strain>
    </source>
</reference>
<evidence type="ECO:0000313" key="2">
    <source>
        <dbReference type="Proteomes" id="UP000253562"/>
    </source>
</evidence>
<sequence>MSTAQLILNAGGLVPVKAKVDKGSSEEVVARTYQHPALGDRPLVRISSARLGQAEDLAMEFLGFEAPQISKPIAIEQRRSLGFAAWALTNDPDNAQYALDLVKRMKSADRKAKSKPGHAWDIYDELSKELGRSVRHFLPPFWEEVGRAYKELGNQTYAGRALNRSLEAERVHALPSDRSRRRDVILEFVLAGCLAGKALSDYTDDLKNQYPPQEAYDIFRDLCVRRTRGGMAPWASLPKDFLKLAKAADLDADAELESWLEEVIESPAMDRAAMQFWKGCDHYCRRIVQRNSAFAVALLRYTQSKVQLYEESKLWDWLDLLEAWGVFEFLWEDEHLGAPPLGEPIADWFGRISRHELPIPKRVFWMLERLTPRLKKEGAPLPLSTGIRWNTKPADIDLIETCLDLGIEVQPLPKEAAVDFNGWLMEQPDHKYRNRDLLLAPADERFADAIKRGLANALTCKGKSHSRGYQRTDWERRSFPEAAGEREGILRLWREHALEVVGQLENTGLASFSEAFALLQETFWPETLRYFPEVAEKLAAIEPNTSLQLTLQSGIVDEYGWAEFDQLVEESEISVGASVYSIKNCALLFPQVVVWNKTHAFVLDRSGKISKRELRLPPKIELQRVVPVGSDLAVYYRDKEWNNHFYWLSDPTNHHPASYKFLDADGMRETILEDGGLFYGKQAIHPGDSQQPQCARSYFHDGERFWGTEWEYDDNLESRTLMKEIDPHTGKLGRASVPSWLESADGDTIDFDSSYLFPVPEQAKDSPLGCKNGMVGWKVFKRRDGTYVGEGIDGRRWENPLGDLLLKDAVPLGMLRRIGADGYLLLAQTHGRGKGVFDTERRTAVALWEGHRSAFTCGQEIVLPLEYWHLLKPRHEATSKKLRKISLQDCALLVDTADQARQGETSAKPSEQSPVLPAAAIQVLRSFVRDDVKEKIETSPSTAKVFEKVQNLFPKIPDRFACGIAGVVQFAASCRTDFLETRKRLVNEAQNKSVSTVVNYTKVDEAVQTWKLPCAFANDFTISLAQHLKSVTVFLQEEQPAGPLPRAKNMWFSLLNNLPWKVWQTYWRAQAGRCSLKADREPPWRELLKFIRELGIAQLPGRFDLLIAQKTNTNGKSNNDREPTGTSYGLVSGEDRFVVIVINSFRKIEYQILRYSTAKIPKTPPGFVIKSEQQLFPQADSENFEAFFKAIDAAEKMPIPTKKELVELAAELGASPAEVGLIWIAGLNFDGYEANFLPSEIRNALGIKMTDAKAARQSLTNLSENVRQALFHSVVASGLAAPFAEDKTAVFAAIRQAWDQHMPKRIPLDAEYQKLLSSLARQNKWGCIDHEHILAAATDPKQHGLLQVKAYKIKYTRNHELRIKGQLNADPVTAAALQTLAQLVAMVHCDTPIGHEARKSVPALVEQLIKVIKDENLLWELCSKYFYSKDKKELSVAWINQHLGKSNIGKDKIARFDDGLLVAAAHQDSPALLIGYRVGKVRSADEVKRLQWLVSLDEDPFGGQRNHLPLIALLQGSGFCKLRDAILGNGLHPGAWPQNPLHLAPEIVPAIAKKWKLSEDGAVLYLQTLALPDPTTANVRKWNDWTAARYKKAATELTAQGLLLEAKRARAGRSHFLPGEWKELKAPWLSLETWKLPLLVEVELDGGSSTPLGGPLVLRPFEELFAAAWQRVCQGDEPRYEEVGKKVKTKASRRK</sequence>
<dbReference type="OrthoDB" id="218750at2"/>
<gene>
    <name evidence="1" type="ORF">DTL42_02670</name>
</gene>
<evidence type="ECO:0000313" key="1">
    <source>
        <dbReference type="EMBL" id="RCS54072.1"/>
    </source>
</evidence>
<dbReference type="RefSeq" id="WP_114367139.1">
    <property type="nucleotide sequence ID" value="NZ_QPEX01000010.1"/>
</dbReference>
<name>A0A368KY34_9BACT</name>
<organism evidence="1 2">
    <name type="scientific">Bremerella cremea</name>
    <dbReference type="NCBI Taxonomy" id="1031537"/>
    <lineage>
        <taxon>Bacteria</taxon>
        <taxon>Pseudomonadati</taxon>
        <taxon>Planctomycetota</taxon>
        <taxon>Planctomycetia</taxon>
        <taxon>Pirellulales</taxon>
        <taxon>Pirellulaceae</taxon>
        <taxon>Bremerella</taxon>
    </lineage>
</organism>
<accession>A0A368KY34</accession>
<dbReference type="Proteomes" id="UP000253562">
    <property type="component" value="Unassembled WGS sequence"/>
</dbReference>